<evidence type="ECO:0000313" key="16">
    <source>
        <dbReference type="Proteomes" id="UP000678499"/>
    </source>
</evidence>
<evidence type="ECO:0000256" key="4">
    <source>
        <dbReference type="ARBA" id="ARBA00022679"/>
    </source>
</evidence>
<feature type="transmembrane region" description="Helical" evidence="14">
    <location>
        <begin position="39"/>
        <end position="59"/>
    </location>
</feature>
<evidence type="ECO:0000256" key="2">
    <source>
        <dbReference type="ARBA" id="ARBA00006003"/>
    </source>
</evidence>
<evidence type="ECO:0000256" key="6">
    <source>
        <dbReference type="ARBA" id="ARBA00022968"/>
    </source>
</evidence>
<evidence type="ECO:0000256" key="7">
    <source>
        <dbReference type="ARBA" id="ARBA00022989"/>
    </source>
</evidence>
<keyword evidence="8" id="KW-0333">Golgi apparatus</keyword>
<accession>A0A7R9GG28</accession>
<evidence type="ECO:0000256" key="14">
    <source>
        <dbReference type="SAM" id="Phobius"/>
    </source>
</evidence>
<evidence type="ECO:0000256" key="11">
    <source>
        <dbReference type="ARBA" id="ARBA00023180"/>
    </source>
</evidence>
<comment type="subcellular location">
    <subcellularLocation>
        <location evidence="1">Golgi apparatus</location>
        <location evidence="1">Golgi stack membrane</location>
        <topology evidence="1">Single-pass type II membrane protein</topology>
    </subcellularLocation>
</comment>
<dbReference type="PANTHER" id="PTHR46059">
    <property type="entry name" value="BETA-GALACTOSIDE ALPHA-2,6-SIALYLTRANSFERASE"/>
    <property type="match status" value="1"/>
</dbReference>
<dbReference type="GO" id="GO:0032580">
    <property type="term" value="C:Golgi cisterna membrane"/>
    <property type="evidence" value="ECO:0007669"/>
    <property type="project" value="UniProtKB-SubCell"/>
</dbReference>
<dbReference type="Proteomes" id="UP000678499">
    <property type="component" value="Unassembled WGS sequence"/>
</dbReference>
<protein>
    <recommendedName>
        <fullName evidence="13">beta-galactoside alpha-(2,6)-sialyltransferase</fullName>
        <ecNumber evidence="13">2.4.3.1</ecNumber>
    </recommendedName>
</protein>
<comment type="similarity">
    <text evidence="2">Belongs to the glycosyltransferase 29 family.</text>
</comment>
<evidence type="ECO:0000256" key="8">
    <source>
        <dbReference type="ARBA" id="ARBA00023034"/>
    </source>
</evidence>
<name>A0A7R9GG28_9CRUS</name>
<evidence type="ECO:0000256" key="12">
    <source>
        <dbReference type="ARBA" id="ARBA00034249"/>
    </source>
</evidence>
<keyword evidence="6" id="KW-0735">Signal-anchor</keyword>
<dbReference type="EMBL" id="OA883658">
    <property type="protein sequence ID" value="CAD7279389.1"/>
    <property type="molecule type" value="Genomic_DNA"/>
</dbReference>
<gene>
    <name evidence="15" type="ORF">NMOB1V02_LOCUS7062</name>
</gene>
<comment type="catalytic activity">
    <reaction evidence="12">
        <text>a beta-D-galactoside + CMP-N-acetyl-beta-neuraminate = an N-acetyl-alpha-neuraminyl-(2-&gt;6)-beta-D-galactosyl derivative + CMP + H(+)</text>
        <dbReference type="Rhea" id="RHEA:52104"/>
        <dbReference type="ChEBI" id="CHEBI:15378"/>
        <dbReference type="ChEBI" id="CHEBI:28034"/>
        <dbReference type="ChEBI" id="CHEBI:57812"/>
        <dbReference type="ChEBI" id="CHEBI:60377"/>
        <dbReference type="ChEBI" id="CHEBI:136398"/>
        <dbReference type="EC" id="2.4.3.1"/>
    </reaction>
</comment>
<dbReference type="OrthoDB" id="10264956at2759"/>
<keyword evidence="4" id="KW-0808">Transferase</keyword>
<evidence type="ECO:0000313" key="15">
    <source>
        <dbReference type="EMBL" id="CAD7279389.1"/>
    </source>
</evidence>
<keyword evidence="5 14" id="KW-0812">Transmembrane</keyword>
<dbReference type="InterPro" id="IPR001675">
    <property type="entry name" value="Glyco_trans_29"/>
</dbReference>
<evidence type="ECO:0000256" key="9">
    <source>
        <dbReference type="ARBA" id="ARBA00023136"/>
    </source>
</evidence>
<keyword evidence="16" id="KW-1185">Reference proteome</keyword>
<dbReference type="EMBL" id="CAJPEX010001621">
    <property type="protein sequence ID" value="CAG0919541.1"/>
    <property type="molecule type" value="Genomic_DNA"/>
</dbReference>
<dbReference type="GO" id="GO:0097503">
    <property type="term" value="P:sialylation"/>
    <property type="evidence" value="ECO:0007669"/>
    <property type="project" value="TreeGrafter"/>
</dbReference>
<dbReference type="Gene3D" id="3.90.1480.20">
    <property type="entry name" value="Glycosyl transferase family 29"/>
    <property type="match status" value="1"/>
</dbReference>
<dbReference type="Pfam" id="PF00777">
    <property type="entry name" value="Glyco_transf_29"/>
    <property type="match status" value="1"/>
</dbReference>
<keyword evidence="11" id="KW-0325">Glycoprotein</keyword>
<evidence type="ECO:0000256" key="10">
    <source>
        <dbReference type="ARBA" id="ARBA00023157"/>
    </source>
</evidence>
<evidence type="ECO:0000256" key="3">
    <source>
        <dbReference type="ARBA" id="ARBA00022676"/>
    </source>
</evidence>
<dbReference type="InterPro" id="IPR038578">
    <property type="entry name" value="GT29-like_sf"/>
</dbReference>
<sequence>MVGDAVRRPLKQHFRAVVRIVFAVAIGSICLFPTRRKSLVRFAIPLGMTIAILIIFRQFGRGPTGGNEQQQMPQQTLAHQAFHVNDGAQVLPVSEIPVHEFRPEAYKDSHELVFRLNDAPTARYEADVGKTTSVRILNNSVWRNAYNPKKDKDKGFHSNPIYHNVVLAVWEACLKRGPFSSCLNQVGTPHVRKGKNETDDTIQPYFKRRQEFPEELFYFMNPDMLWDMWDMLQSFSPVPIVARIPSTGFLAVLVSLWHCKMVDLVGFTPTVRFRRGKGGNHYFDSVASGQWGSFNSYHPKTTEMSLLYKLNSLPDDDVFIKGVMRLLGFSSIDCTSSKFA</sequence>
<dbReference type="GO" id="GO:0003835">
    <property type="term" value="F:beta-galactoside alpha-2,6-sialyltransferase activity"/>
    <property type="evidence" value="ECO:0007669"/>
    <property type="project" value="UniProtKB-EC"/>
</dbReference>
<evidence type="ECO:0000256" key="13">
    <source>
        <dbReference type="ARBA" id="ARBA00034329"/>
    </source>
</evidence>
<dbReference type="AlphaFoldDB" id="A0A7R9GG28"/>
<reference evidence="15" key="1">
    <citation type="submission" date="2020-11" db="EMBL/GenBank/DDBJ databases">
        <authorList>
            <person name="Tran Van P."/>
        </authorList>
    </citation>
    <scope>NUCLEOTIDE SEQUENCE</scope>
</reference>
<feature type="transmembrane region" description="Helical" evidence="14">
    <location>
        <begin position="12"/>
        <end position="32"/>
    </location>
</feature>
<dbReference type="PANTHER" id="PTHR46059:SF1">
    <property type="entry name" value="BETA-GALACTOSIDE ALPHA-2,6-SIALYLTRANSFERASE"/>
    <property type="match status" value="1"/>
</dbReference>
<organism evidence="15">
    <name type="scientific">Notodromas monacha</name>
    <dbReference type="NCBI Taxonomy" id="399045"/>
    <lineage>
        <taxon>Eukaryota</taxon>
        <taxon>Metazoa</taxon>
        <taxon>Ecdysozoa</taxon>
        <taxon>Arthropoda</taxon>
        <taxon>Crustacea</taxon>
        <taxon>Oligostraca</taxon>
        <taxon>Ostracoda</taxon>
        <taxon>Podocopa</taxon>
        <taxon>Podocopida</taxon>
        <taxon>Cypridocopina</taxon>
        <taxon>Cypridoidea</taxon>
        <taxon>Cyprididae</taxon>
        <taxon>Notodromas</taxon>
    </lineage>
</organism>
<keyword evidence="7 14" id="KW-1133">Transmembrane helix</keyword>
<keyword evidence="9 14" id="KW-0472">Membrane</keyword>
<dbReference type="EC" id="2.4.3.1" evidence="13"/>
<evidence type="ECO:0000256" key="1">
    <source>
        <dbReference type="ARBA" id="ARBA00004447"/>
    </source>
</evidence>
<evidence type="ECO:0000256" key="5">
    <source>
        <dbReference type="ARBA" id="ARBA00022692"/>
    </source>
</evidence>
<keyword evidence="10" id="KW-1015">Disulfide bond</keyword>
<proteinExistence type="inferred from homology"/>
<keyword evidence="3" id="KW-0328">Glycosyltransferase</keyword>